<dbReference type="PANTHER" id="PTHR24305:SF166">
    <property type="entry name" value="CYTOCHROME P450 12A4, MITOCHONDRIAL-RELATED"/>
    <property type="match status" value="1"/>
</dbReference>
<evidence type="ECO:0000256" key="2">
    <source>
        <dbReference type="ARBA" id="ARBA00004370"/>
    </source>
</evidence>
<dbReference type="InterPro" id="IPR036396">
    <property type="entry name" value="Cyt_P450_sf"/>
</dbReference>
<dbReference type="HOGENOM" id="CLU_001570_5_11_1"/>
<evidence type="ECO:0000256" key="9">
    <source>
        <dbReference type="ARBA" id="ARBA00023002"/>
    </source>
</evidence>
<evidence type="ECO:0000256" key="8">
    <source>
        <dbReference type="ARBA" id="ARBA00022989"/>
    </source>
</evidence>
<keyword evidence="11 14" id="KW-0503">Monooxygenase</keyword>
<dbReference type="InParanoid" id="A0A0C3DHD2"/>
<dbReference type="SUPFAM" id="SSF48264">
    <property type="entry name" value="Cytochrome P450"/>
    <property type="match status" value="1"/>
</dbReference>
<keyword evidence="10 13" id="KW-0408">Iron</keyword>
<dbReference type="AlphaFoldDB" id="A0A0C3DHD2"/>
<evidence type="ECO:0000256" key="1">
    <source>
        <dbReference type="ARBA" id="ARBA00001971"/>
    </source>
</evidence>
<evidence type="ECO:0008006" key="17">
    <source>
        <dbReference type="Google" id="ProtNLM"/>
    </source>
</evidence>
<keyword evidence="7 13" id="KW-0479">Metal-binding</keyword>
<dbReference type="GO" id="GO:0020037">
    <property type="term" value="F:heme binding"/>
    <property type="evidence" value="ECO:0007669"/>
    <property type="project" value="InterPro"/>
</dbReference>
<evidence type="ECO:0000313" key="15">
    <source>
        <dbReference type="EMBL" id="KIM55749.1"/>
    </source>
</evidence>
<dbReference type="InterPro" id="IPR001128">
    <property type="entry name" value="Cyt_P450"/>
</dbReference>
<evidence type="ECO:0000256" key="6">
    <source>
        <dbReference type="ARBA" id="ARBA00022692"/>
    </source>
</evidence>
<evidence type="ECO:0000256" key="12">
    <source>
        <dbReference type="ARBA" id="ARBA00023136"/>
    </source>
</evidence>
<dbReference type="PROSITE" id="PS00086">
    <property type="entry name" value="CYTOCHROME_P450"/>
    <property type="match status" value="1"/>
</dbReference>
<dbReference type="InterPro" id="IPR002401">
    <property type="entry name" value="Cyt_P450_E_grp-I"/>
</dbReference>
<dbReference type="GO" id="GO:0016705">
    <property type="term" value="F:oxidoreductase activity, acting on paired donors, with incorporation or reduction of molecular oxygen"/>
    <property type="evidence" value="ECO:0007669"/>
    <property type="project" value="InterPro"/>
</dbReference>
<keyword evidence="16" id="KW-1185">Reference proteome</keyword>
<keyword evidence="5 13" id="KW-0349">Heme</keyword>
<dbReference type="STRING" id="1036808.A0A0C3DHD2"/>
<evidence type="ECO:0000256" key="5">
    <source>
        <dbReference type="ARBA" id="ARBA00022617"/>
    </source>
</evidence>
<gene>
    <name evidence="15" type="ORF">SCLCIDRAFT_1149164</name>
</gene>
<dbReference type="GO" id="GO:0005506">
    <property type="term" value="F:iron ion binding"/>
    <property type="evidence" value="ECO:0007669"/>
    <property type="project" value="InterPro"/>
</dbReference>
<dbReference type="PANTHER" id="PTHR24305">
    <property type="entry name" value="CYTOCHROME P450"/>
    <property type="match status" value="1"/>
</dbReference>
<keyword evidence="6" id="KW-0812">Transmembrane</keyword>
<comment type="cofactor">
    <cofactor evidence="1 13">
        <name>heme</name>
        <dbReference type="ChEBI" id="CHEBI:30413"/>
    </cofactor>
</comment>
<feature type="binding site" description="axial binding residue" evidence="13">
    <location>
        <position position="481"/>
    </location>
    <ligand>
        <name>heme</name>
        <dbReference type="ChEBI" id="CHEBI:30413"/>
    </ligand>
    <ligandPart>
        <name>Fe</name>
        <dbReference type="ChEBI" id="CHEBI:18248"/>
    </ligandPart>
</feature>
<protein>
    <recommendedName>
        <fullName evidence="17">Cytochrome P450</fullName>
    </recommendedName>
</protein>
<dbReference type="InterPro" id="IPR050121">
    <property type="entry name" value="Cytochrome_P450_monoxygenase"/>
</dbReference>
<dbReference type="Gene3D" id="1.10.630.10">
    <property type="entry name" value="Cytochrome P450"/>
    <property type="match status" value="1"/>
</dbReference>
<organism evidence="15 16">
    <name type="scientific">Scleroderma citrinum Foug A</name>
    <dbReference type="NCBI Taxonomy" id="1036808"/>
    <lineage>
        <taxon>Eukaryota</taxon>
        <taxon>Fungi</taxon>
        <taxon>Dikarya</taxon>
        <taxon>Basidiomycota</taxon>
        <taxon>Agaricomycotina</taxon>
        <taxon>Agaricomycetes</taxon>
        <taxon>Agaricomycetidae</taxon>
        <taxon>Boletales</taxon>
        <taxon>Sclerodermatineae</taxon>
        <taxon>Sclerodermataceae</taxon>
        <taxon>Scleroderma</taxon>
    </lineage>
</organism>
<evidence type="ECO:0000256" key="3">
    <source>
        <dbReference type="ARBA" id="ARBA00004721"/>
    </source>
</evidence>
<dbReference type="EMBL" id="KN822128">
    <property type="protein sequence ID" value="KIM55749.1"/>
    <property type="molecule type" value="Genomic_DNA"/>
</dbReference>
<evidence type="ECO:0000256" key="13">
    <source>
        <dbReference type="PIRSR" id="PIRSR602401-1"/>
    </source>
</evidence>
<comment type="pathway">
    <text evidence="3">Secondary metabolite biosynthesis; terpenoid biosynthesis.</text>
</comment>
<keyword evidence="8" id="KW-1133">Transmembrane helix</keyword>
<evidence type="ECO:0000256" key="4">
    <source>
        <dbReference type="ARBA" id="ARBA00010617"/>
    </source>
</evidence>
<dbReference type="Pfam" id="PF00067">
    <property type="entry name" value="p450"/>
    <property type="match status" value="1"/>
</dbReference>
<evidence type="ECO:0000256" key="14">
    <source>
        <dbReference type="RuleBase" id="RU000461"/>
    </source>
</evidence>
<dbReference type="GO" id="GO:0016020">
    <property type="term" value="C:membrane"/>
    <property type="evidence" value="ECO:0007669"/>
    <property type="project" value="UniProtKB-SubCell"/>
</dbReference>
<keyword evidence="9 14" id="KW-0560">Oxidoreductase</keyword>
<dbReference type="GO" id="GO:0004497">
    <property type="term" value="F:monooxygenase activity"/>
    <property type="evidence" value="ECO:0007669"/>
    <property type="project" value="UniProtKB-KW"/>
</dbReference>
<comment type="similarity">
    <text evidence="4 14">Belongs to the cytochrome P450 family.</text>
</comment>
<comment type="subcellular location">
    <subcellularLocation>
        <location evidence="2">Membrane</location>
    </subcellularLocation>
</comment>
<dbReference type="PRINTS" id="PR00385">
    <property type="entry name" value="P450"/>
</dbReference>
<reference evidence="15 16" key="1">
    <citation type="submission" date="2014-04" db="EMBL/GenBank/DDBJ databases">
        <authorList>
            <consortium name="DOE Joint Genome Institute"/>
            <person name="Kuo A."/>
            <person name="Kohler A."/>
            <person name="Nagy L.G."/>
            <person name="Floudas D."/>
            <person name="Copeland A."/>
            <person name="Barry K.W."/>
            <person name="Cichocki N."/>
            <person name="Veneault-Fourrey C."/>
            <person name="LaButti K."/>
            <person name="Lindquist E.A."/>
            <person name="Lipzen A."/>
            <person name="Lundell T."/>
            <person name="Morin E."/>
            <person name="Murat C."/>
            <person name="Sun H."/>
            <person name="Tunlid A."/>
            <person name="Henrissat B."/>
            <person name="Grigoriev I.V."/>
            <person name="Hibbett D.S."/>
            <person name="Martin F."/>
            <person name="Nordberg H.P."/>
            <person name="Cantor M.N."/>
            <person name="Hua S.X."/>
        </authorList>
    </citation>
    <scope>NUCLEOTIDE SEQUENCE [LARGE SCALE GENOMIC DNA]</scope>
    <source>
        <strain evidence="15 16">Foug A</strain>
    </source>
</reference>
<evidence type="ECO:0000256" key="7">
    <source>
        <dbReference type="ARBA" id="ARBA00022723"/>
    </source>
</evidence>
<reference evidence="16" key="2">
    <citation type="submission" date="2015-01" db="EMBL/GenBank/DDBJ databases">
        <title>Evolutionary Origins and Diversification of the Mycorrhizal Mutualists.</title>
        <authorList>
            <consortium name="DOE Joint Genome Institute"/>
            <consortium name="Mycorrhizal Genomics Consortium"/>
            <person name="Kohler A."/>
            <person name="Kuo A."/>
            <person name="Nagy L.G."/>
            <person name="Floudas D."/>
            <person name="Copeland A."/>
            <person name="Barry K.W."/>
            <person name="Cichocki N."/>
            <person name="Veneault-Fourrey C."/>
            <person name="LaButti K."/>
            <person name="Lindquist E.A."/>
            <person name="Lipzen A."/>
            <person name="Lundell T."/>
            <person name="Morin E."/>
            <person name="Murat C."/>
            <person name="Riley R."/>
            <person name="Ohm R."/>
            <person name="Sun H."/>
            <person name="Tunlid A."/>
            <person name="Henrissat B."/>
            <person name="Grigoriev I.V."/>
            <person name="Hibbett D.S."/>
            <person name="Martin F."/>
        </authorList>
    </citation>
    <scope>NUCLEOTIDE SEQUENCE [LARGE SCALE GENOMIC DNA]</scope>
    <source>
        <strain evidence="16">Foug A</strain>
    </source>
</reference>
<dbReference type="Proteomes" id="UP000053989">
    <property type="component" value="Unassembled WGS sequence"/>
</dbReference>
<name>A0A0C3DHD2_9AGAM</name>
<accession>A0A0C3DHD2</accession>
<evidence type="ECO:0000313" key="16">
    <source>
        <dbReference type="Proteomes" id="UP000053989"/>
    </source>
</evidence>
<dbReference type="InterPro" id="IPR017972">
    <property type="entry name" value="Cyt_P450_CS"/>
</dbReference>
<sequence length="544" mass="60441">MFSLNFENVLEVIRSAHVIDLVTGLAVIGALRVVYLANRKRPGTTRLKGPSCGFFGAEKVIHESPNPTAVYEAWCKEYGVAYEIPLVLGERSIVLCDPKAVAHVFGRDSWSYALTEADKVIIARSIGKSVVWADGEVHQRQRRSLAPAFNSTSIRKLSSVFYDASHKLKLAWEAIIDAEDGGSAIIEVQNGLPPTRLDSIGLAGFLHDFASLDGKRDPVISVFDSFGALKHDPFYIRVLLLMKRFPVLFLIPVSISGLMNELYKAMEGTSKAFFEQAKREKDEGPLDGKEGYSIIGMLIKTVKEESNTPVTKEELIALLMTLVVAAYDPVAASMTWALLELARHPDTQTRLREEILSFDGEPTYDQISKDFPYFDAVVHEVLRLHPTGSPDIIRTAKEDDIIPLSQPVRTKSGEVAHNICVTRGSFITVPVATVNRLEALWGADAKQFRPERWLETNVAPQARDLQGYRHLVTFGDGPKTCLGRVFAIAEIKTVLWVLVKNFVFEMRDGPDMEVVKAEGMLPTRPTFVGEDGAKLPLRVKRYDG</sequence>
<evidence type="ECO:0000256" key="10">
    <source>
        <dbReference type="ARBA" id="ARBA00023004"/>
    </source>
</evidence>
<proteinExistence type="inferred from homology"/>
<keyword evidence="12" id="KW-0472">Membrane</keyword>
<dbReference type="OrthoDB" id="1470350at2759"/>
<evidence type="ECO:0000256" key="11">
    <source>
        <dbReference type="ARBA" id="ARBA00023033"/>
    </source>
</evidence>
<dbReference type="PRINTS" id="PR00463">
    <property type="entry name" value="EP450I"/>
</dbReference>